<dbReference type="Pfam" id="PF07884">
    <property type="entry name" value="VKOR"/>
    <property type="match status" value="1"/>
</dbReference>
<keyword evidence="3 10" id="KW-0812">Transmembrane</keyword>
<reference evidence="12 13" key="1">
    <citation type="journal article" date="2017" name="Nature">
        <title>The Apostasia genome and the evolution of orchids.</title>
        <authorList>
            <person name="Zhang G.Q."/>
            <person name="Liu K.W."/>
            <person name="Li Z."/>
            <person name="Lohaus R."/>
            <person name="Hsiao Y.Y."/>
            <person name="Niu S.C."/>
            <person name="Wang J.Y."/>
            <person name="Lin Y.C."/>
            <person name="Xu Q."/>
            <person name="Chen L.J."/>
            <person name="Yoshida K."/>
            <person name="Fujiwara S."/>
            <person name="Wang Z.W."/>
            <person name="Zhang Y.Q."/>
            <person name="Mitsuda N."/>
            <person name="Wang M."/>
            <person name="Liu G.H."/>
            <person name="Pecoraro L."/>
            <person name="Huang H.X."/>
            <person name="Xiao X.J."/>
            <person name="Lin M."/>
            <person name="Wu X.Y."/>
            <person name="Wu W.L."/>
            <person name="Chen Y.Y."/>
            <person name="Chang S.B."/>
            <person name="Sakamoto S."/>
            <person name="Ohme-Takagi M."/>
            <person name="Yagi M."/>
            <person name="Zeng S.J."/>
            <person name="Shen C.Y."/>
            <person name="Yeh C.M."/>
            <person name="Luo Y.B."/>
            <person name="Tsai W.C."/>
            <person name="Van de Peer Y."/>
            <person name="Liu Z.J."/>
        </authorList>
    </citation>
    <scope>NUCLEOTIDE SEQUENCE [LARGE SCALE GENOMIC DNA]</scope>
    <source>
        <strain evidence="13">cv. Shenzhen</strain>
        <tissue evidence="12">Stem</tissue>
    </source>
</reference>
<dbReference type="InterPro" id="IPR044698">
    <property type="entry name" value="VKOR/LTO1"/>
</dbReference>
<sequence length="367" mass="39714">MASISSACAIPRLQPLPAVRFPAASSLRLKPAASLLCRCGPTPKVDSDSVPQEKAFLLGISTSSWCAGLGGLGFLETAYLTYLKLSNSEAFCPTGGASCSDVLNSEYSYIYGVPLPLIGLVSYGLVTVLALKQSGKDFLSGLRETDRVLLMGLTTSMATSSAYFLYLLSTKLEGASCSYCLFSAFLSFSIFFINLKEYALKELQTMVGLQLAVSALVFAALSNSYMTASPNFSASSDITLEPVEREITEKSTPWTIALAKHLHAIGAKMYGAFWCSHCMEQKQMFGREAAQILDYVECFPDGGGKGRKMALECTLAKVEGFPTWIIKDKVLSGEQDLQALADASEFVFEDGFASTKAKLMCEWHGRR</sequence>
<dbReference type="InterPro" id="IPR036249">
    <property type="entry name" value="Thioredoxin-like_sf"/>
</dbReference>
<dbReference type="OrthoDB" id="343052at2759"/>
<dbReference type="GO" id="GO:0016491">
    <property type="term" value="F:oxidoreductase activity"/>
    <property type="evidence" value="ECO:0007669"/>
    <property type="project" value="UniProtKB-KW"/>
</dbReference>
<evidence type="ECO:0000256" key="3">
    <source>
        <dbReference type="ARBA" id="ARBA00022692"/>
    </source>
</evidence>
<evidence type="ECO:0000256" key="1">
    <source>
        <dbReference type="ARBA" id="ARBA00004141"/>
    </source>
</evidence>
<evidence type="ECO:0000256" key="7">
    <source>
        <dbReference type="ARBA" id="ARBA00023136"/>
    </source>
</evidence>
<evidence type="ECO:0000313" key="12">
    <source>
        <dbReference type="EMBL" id="PKA54007.1"/>
    </source>
</evidence>
<keyword evidence="6" id="KW-0560">Oxidoreductase</keyword>
<dbReference type="GO" id="GO:0048038">
    <property type="term" value="F:quinone binding"/>
    <property type="evidence" value="ECO:0007669"/>
    <property type="project" value="UniProtKB-KW"/>
</dbReference>
<dbReference type="AlphaFoldDB" id="A0A2I0AEN2"/>
<evidence type="ECO:0000256" key="8">
    <source>
        <dbReference type="ARBA" id="ARBA00023157"/>
    </source>
</evidence>
<dbReference type="Proteomes" id="UP000236161">
    <property type="component" value="Unassembled WGS sequence"/>
</dbReference>
<dbReference type="Gene3D" id="3.40.30.10">
    <property type="entry name" value="Glutaredoxin"/>
    <property type="match status" value="1"/>
</dbReference>
<dbReference type="STRING" id="1088818.A0A2I0AEN2"/>
<name>A0A2I0AEN2_9ASPA</name>
<comment type="subcellular location">
    <subcellularLocation>
        <location evidence="1">Membrane</location>
        <topology evidence="1">Multi-pass membrane protein</topology>
    </subcellularLocation>
</comment>
<evidence type="ECO:0000259" key="11">
    <source>
        <dbReference type="SMART" id="SM00756"/>
    </source>
</evidence>
<gene>
    <name evidence="12" type="ORF">AXF42_Ash016172</name>
</gene>
<evidence type="ECO:0000256" key="6">
    <source>
        <dbReference type="ARBA" id="ARBA00023002"/>
    </source>
</evidence>
<feature type="transmembrane region" description="Helical" evidence="10">
    <location>
        <begin position="109"/>
        <end position="128"/>
    </location>
</feature>
<evidence type="ECO:0000256" key="9">
    <source>
        <dbReference type="ARBA" id="ARBA00023284"/>
    </source>
</evidence>
<protein>
    <recommendedName>
        <fullName evidence="11">Vitamin K epoxide reductase domain-containing protein</fullName>
    </recommendedName>
</protein>
<organism evidence="12 13">
    <name type="scientific">Apostasia shenzhenica</name>
    <dbReference type="NCBI Taxonomy" id="1088818"/>
    <lineage>
        <taxon>Eukaryota</taxon>
        <taxon>Viridiplantae</taxon>
        <taxon>Streptophyta</taxon>
        <taxon>Embryophyta</taxon>
        <taxon>Tracheophyta</taxon>
        <taxon>Spermatophyta</taxon>
        <taxon>Magnoliopsida</taxon>
        <taxon>Liliopsida</taxon>
        <taxon>Asparagales</taxon>
        <taxon>Orchidaceae</taxon>
        <taxon>Apostasioideae</taxon>
        <taxon>Apostasia</taxon>
    </lineage>
</organism>
<keyword evidence="7 10" id="KW-0472">Membrane</keyword>
<dbReference type="Gene3D" id="1.20.1440.130">
    <property type="entry name" value="VKOR domain"/>
    <property type="match status" value="1"/>
</dbReference>
<keyword evidence="4" id="KW-0874">Quinone</keyword>
<evidence type="ECO:0000256" key="5">
    <source>
        <dbReference type="ARBA" id="ARBA00022989"/>
    </source>
</evidence>
<dbReference type="PANTHER" id="PTHR34573">
    <property type="entry name" value="VKC DOMAIN-CONTAINING PROTEIN"/>
    <property type="match status" value="1"/>
</dbReference>
<evidence type="ECO:0000313" key="13">
    <source>
        <dbReference type="Proteomes" id="UP000236161"/>
    </source>
</evidence>
<dbReference type="SMART" id="SM00756">
    <property type="entry name" value="VKc"/>
    <property type="match status" value="1"/>
</dbReference>
<keyword evidence="5 10" id="KW-1133">Transmembrane helix</keyword>
<feature type="transmembrane region" description="Helical" evidence="10">
    <location>
        <begin position="207"/>
        <end position="226"/>
    </location>
</feature>
<evidence type="ECO:0000256" key="10">
    <source>
        <dbReference type="SAM" id="Phobius"/>
    </source>
</evidence>
<dbReference type="PANTHER" id="PTHR34573:SF1">
    <property type="entry name" value="VITAMIN K EPOXIDE REDUCTASE DOMAIN-CONTAINING PROTEIN"/>
    <property type="match status" value="1"/>
</dbReference>
<evidence type="ECO:0000256" key="2">
    <source>
        <dbReference type="ARBA" id="ARBA00006214"/>
    </source>
</evidence>
<dbReference type="CDD" id="cd12916">
    <property type="entry name" value="VKOR_1"/>
    <property type="match status" value="1"/>
</dbReference>
<comment type="similarity">
    <text evidence="2">Belongs to the VKOR family.</text>
</comment>
<evidence type="ECO:0000256" key="4">
    <source>
        <dbReference type="ARBA" id="ARBA00022719"/>
    </source>
</evidence>
<dbReference type="InterPro" id="IPR038354">
    <property type="entry name" value="VKOR_sf"/>
</dbReference>
<accession>A0A2I0AEN2</accession>
<feature type="transmembrane region" description="Helical" evidence="10">
    <location>
        <begin position="148"/>
        <end position="166"/>
    </location>
</feature>
<dbReference type="GO" id="GO:0016020">
    <property type="term" value="C:membrane"/>
    <property type="evidence" value="ECO:0007669"/>
    <property type="project" value="UniProtKB-SubCell"/>
</dbReference>
<dbReference type="SUPFAM" id="SSF52833">
    <property type="entry name" value="Thioredoxin-like"/>
    <property type="match status" value="1"/>
</dbReference>
<keyword evidence="8" id="KW-1015">Disulfide bond</keyword>
<feature type="domain" description="Vitamin K epoxide reductase" evidence="11">
    <location>
        <begin position="59"/>
        <end position="198"/>
    </location>
</feature>
<dbReference type="InterPro" id="IPR012932">
    <property type="entry name" value="VKOR"/>
</dbReference>
<keyword evidence="13" id="KW-1185">Reference proteome</keyword>
<keyword evidence="9" id="KW-0676">Redox-active center</keyword>
<feature type="transmembrane region" description="Helical" evidence="10">
    <location>
        <begin position="172"/>
        <end position="195"/>
    </location>
</feature>
<dbReference type="EMBL" id="KZ451987">
    <property type="protein sequence ID" value="PKA54007.1"/>
    <property type="molecule type" value="Genomic_DNA"/>
</dbReference>
<proteinExistence type="inferred from homology"/>